<evidence type="ECO:0000313" key="1">
    <source>
        <dbReference type="EMBL" id="QSQ26126.1"/>
    </source>
</evidence>
<gene>
    <name evidence="1" type="ORF">JY651_14860</name>
</gene>
<sequence length="224" mass="24487">MPATKKAVVKKAPAKKVAAKKSVATKTPAKKASLAGEAPILPFESQRAWDTWLAKHHASSRGVWLKLAKKAAGVPSVNYAEALEVALVWGWIDGQKQSFDDAWWLQKFTPRGPKSIWSKVNCEKVQVLIDAGKMQPSGLAAVESAKQDGRWAQAYEPPSKATVPEDLAAAFTANPKAAAFFATLNAANRYAVLWRVQTAKKPETRARRISDLVAMLARHEKLHP</sequence>
<organism evidence="1 2">
    <name type="scientific">Pyxidicoccus parkwayensis</name>
    <dbReference type="NCBI Taxonomy" id="2813578"/>
    <lineage>
        <taxon>Bacteria</taxon>
        <taxon>Pseudomonadati</taxon>
        <taxon>Myxococcota</taxon>
        <taxon>Myxococcia</taxon>
        <taxon>Myxococcales</taxon>
        <taxon>Cystobacterineae</taxon>
        <taxon>Myxococcaceae</taxon>
        <taxon>Pyxidicoccus</taxon>
    </lineage>
</organism>
<dbReference type="RefSeq" id="WP_206727676.1">
    <property type="nucleotide sequence ID" value="NZ_CP071090.1"/>
</dbReference>
<dbReference type="EMBL" id="CP071090">
    <property type="protein sequence ID" value="QSQ26126.1"/>
    <property type="molecule type" value="Genomic_DNA"/>
</dbReference>
<proteinExistence type="predicted"/>
<accession>A0ABX7P6P4</accession>
<dbReference type="Proteomes" id="UP000662747">
    <property type="component" value="Chromosome"/>
</dbReference>
<keyword evidence="2" id="KW-1185">Reference proteome</keyword>
<reference evidence="1 2" key="1">
    <citation type="submission" date="2021-02" db="EMBL/GenBank/DDBJ databases">
        <title>De Novo genome assembly of isolated myxobacteria.</title>
        <authorList>
            <person name="Stevens D.C."/>
        </authorList>
    </citation>
    <scope>NUCLEOTIDE SEQUENCE [LARGE SCALE GENOMIC DNA]</scope>
    <source>
        <strain evidence="2">SCPEA02</strain>
    </source>
</reference>
<evidence type="ECO:0000313" key="2">
    <source>
        <dbReference type="Proteomes" id="UP000662747"/>
    </source>
</evidence>
<protein>
    <submittedName>
        <fullName evidence="1">YdeI/OmpD-associated family protein</fullName>
    </submittedName>
</protein>
<dbReference type="Pfam" id="PF13376">
    <property type="entry name" value="OmdA"/>
    <property type="match status" value="1"/>
</dbReference>
<name>A0ABX7P6P4_9BACT</name>